<dbReference type="EMBL" id="BAAAVT010000002">
    <property type="protein sequence ID" value="GAA3052541.1"/>
    <property type="molecule type" value="Genomic_DNA"/>
</dbReference>
<gene>
    <name evidence="7" type="ORF">GCM10010529_03200</name>
</gene>
<dbReference type="Gene3D" id="3.30.70.2530">
    <property type="match status" value="1"/>
</dbReference>
<proteinExistence type="inferred from homology"/>
<dbReference type="InterPro" id="IPR006093">
    <property type="entry name" value="Oxy_OxRdtase_FAD_BS"/>
</dbReference>
<dbReference type="InterPro" id="IPR006094">
    <property type="entry name" value="Oxid_FAD_bind_N"/>
</dbReference>
<feature type="region of interest" description="Disordered" evidence="5">
    <location>
        <begin position="237"/>
        <end position="259"/>
    </location>
</feature>
<dbReference type="SUPFAM" id="SSF56176">
    <property type="entry name" value="FAD-binding/transporter-associated domain-like"/>
    <property type="match status" value="1"/>
</dbReference>
<feature type="domain" description="FAD-binding PCMH-type" evidence="6">
    <location>
        <begin position="13"/>
        <end position="187"/>
    </location>
</feature>
<dbReference type="PIRSF" id="PIRSF000136">
    <property type="entry name" value="LGO_GLO"/>
    <property type="match status" value="1"/>
</dbReference>
<keyword evidence="4" id="KW-0560">Oxidoreductase</keyword>
<dbReference type="Proteomes" id="UP001500236">
    <property type="component" value="Unassembled WGS sequence"/>
</dbReference>
<dbReference type="InterPro" id="IPR010031">
    <property type="entry name" value="FAD_lactone_oxidase-like"/>
</dbReference>
<dbReference type="PANTHER" id="PTHR43762">
    <property type="entry name" value="L-GULONOLACTONE OXIDASE"/>
    <property type="match status" value="1"/>
</dbReference>
<evidence type="ECO:0000256" key="3">
    <source>
        <dbReference type="ARBA" id="ARBA00022644"/>
    </source>
</evidence>
<sequence>MTEPRFTNWSGSVSCSPARWLRPVGVDELAETVAETAARGGTVRPVGSGHSSMPLMSTEDVLVSLDDFSGVCGADVDSGRATVLPGTGLAELGAQLAVHGVALENLGDVDYQAIAGAVGTGTHGSGVRLGNLSSTVVGGELIDGRGEAVAFGEDAGGDTDDPLLRAAQVSLGALGVLTRLTLRVEPAYQLHRVNVMTHVDWVLENFDALIAAHRSVDFYWYPRSDLAQVRMLNIPGHEPDPDQPGAVPPGTVKTEETGPSYDIIPNARDLRFEEMEYMLPLDASLEAFRRVRERVKARHRARVGWRILVRTVAPDRAMISNAQRRPTMTIALLQNATLDHQAYFADMEPLLRAFGGRPHWGKKHSLRAPELRELYPEWEDFLEVRDRMDPERVFLNDHLGEIFGVETHGGRPRRQETG</sequence>
<dbReference type="Pfam" id="PF01565">
    <property type="entry name" value="FAD_binding_4"/>
    <property type="match status" value="1"/>
</dbReference>
<dbReference type="InterPro" id="IPR036318">
    <property type="entry name" value="FAD-bd_PCMH-like_sf"/>
</dbReference>
<keyword evidence="3" id="KW-0060">Ascorbate biosynthesis</keyword>
<dbReference type="InterPro" id="IPR016166">
    <property type="entry name" value="FAD-bd_PCMH"/>
</dbReference>
<dbReference type="InterPro" id="IPR016167">
    <property type="entry name" value="FAD-bd_PCMH_sub1"/>
</dbReference>
<protein>
    <submittedName>
        <fullName evidence="7">D-arabinono-1,4-lactone oxidase</fullName>
    </submittedName>
</protein>
<evidence type="ECO:0000256" key="1">
    <source>
        <dbReference type="ARBA" id="ARBA00005147"/>
    </source>
</evidence>
<dbReference type="InterPro" id="IPR016169">
    <property type="entry name" value="FAD-bd_PCMH_sub2"/>
</dbReference>
<evidence type="ECO:0000259" key="6">
    <source>
        <dbReference type="PROSITE" id="PS51387"/>
    </source>
</evidence>
<dbReference type="Gene3D" id="3.30.43.10">
    <property type="entry name" value="Uridine Diphospho-n-acetylenolpyruvylglucosamine Reductase, domain 2"/>
    <property type="match status" value="1"/>
</dbReference>
<dbReference type="InterPro" id="IPR016171">
    <property type="entry name" value="Vanillyl_alc_oxidase_C-sub2"/>
</dbReference>
<comment type="pathway">
    <text evidence="1">Cofactor biosynthesis; L-ascorbate biosynthesis.</text>
</comment>
<keyword evidence="8" id="KW-1185">Reference proteome</keyword>
<evidence type="ECO:0000256" key="2">
    <source>
        <dbReference type="ARBA" id="ARBA00005466"/>
    </source>
</evidence>
<evidence type="ECO:0000313" key="7">
    <source>
        <dbReference type="EMBL" id="GAA3052541.1"/>
    </source>
</evidence>
<accession>A0ABP6LPR5</accession>
<comment type="caution">
    <text evidence="7">The sequence shown here is derived from an EMBL/GenBank/DDBJ whole genome shotgun (WGS) entry which is preliminary data.</text>
</comment>
<dbReference type="Pfam" id="PF04030">
    <property type="entry name" value="ALO"/>
    <property type="match status" value="2"/>
</dbReference>
<name>A0ABP6LPR5_9MICC</name>
<reference evidence="8" key="1">
    <citation type="journal article" date="2019" name="Int. J. Syst. Evol. Microbiol.">
        <title>The Global Catalogue of Microorganisms (GCM) 10K type strain sequencing project: providing services to taxonomists for standard genome sequencing and annotation.</title>
        <authorList>
            <consortium name="The Broad Institute Genomics Platform"/>
            <consortium name="The Broad Institute Genome Sequencing Center for Infectious Disease"/>
            <person name="Wu L."/>
            <person name="Ma J."/>
        </authorList>
    </citation>
    <scope>NUCLEOTIDE SEQUENCE [LARGE SCALE GENOMIC DNA]</scope>
    <source>
        <strain evidence="8">JCM 14309</strain>
    </source>
</reference>
<dbReference type="PANTHER" id="PTHR43762:SF1">
    <property type="entry name" value="D-ARABINONO-1,4-LACTONE OXIDASE"/>
    <property type="match status" value="1"/>
</dbReference>
<dbReference type="InterPro" id="IPR007173">
    <property type="entry name" value="ALO_C"/>
</dbReference>
<evidence type="ECO:0000313" key="8">
    <source>
        <dbReference type="Proteomes" id="UP001500236"/>
    </source>
</evidence>
<dbReference type="PROSITE" id="PS00862">
    <property type="entry name" value="OX2_COVAL_FAD"/>
    <property type="match status" value="1"/>
</dbReference>
<dbReference type="Gene3D" id="3.30.465.10">
    <property type="match status" value="1"/>
</dbReference>
<comment type="similarity">
    <text evidence="2">Belongs to the oxygen-dependent FAD-linked oxidoreductase family.</text>
</comment>
<organism evidence="7 8">
    <name type="scientific">Nesterenkonia aethiopica</name>
    <dbReference type="NCBI Taxonomy" id="269144"/>
    <lineage>
        <taxon>Bacteria</taxon>
        <taxon>Bacillati</taxon>
        <taxon>Actinomycetota</taxon>
        <taxon>Actinomycetes</taxon>
        <taxon>Micrococcales</taxon>
        <taxon>Micrococcaceae</taxon>
        <taxon>Nesterenkonia</taxon>
    </lineage>
</organism>
<dbReference type="PROSITE" id="PS51387">
    <property type="entry name" value="FAD_PCMH"/>
    <property type="match status" value="1"/>
</dbReference>
<dbReference type="Gene3D" id="1.10.45.10">
    <property type="entry name" value="Vanillyl-alcohol Oxidase, Chain A, domain 4"/>
    <property type="match status" value="1"/>
</dbReference>
<dbReference type="Gene3D" id="3.30.70.2520">
    <property type="match status" value="1"/>
</dbReference>
<dbReference type="RefSeq" id="WP_344682841.1">
    <property type="nucleotide sequence ID" value="NZ_BAAAVT010000002.1"/>
</dbReference>
<evidence type="ECO:0000256" key="5">
    <source>
        <dbReference type="SAM" id="MobiDB-lite"/>
    </source>
</evidence>
<evidence type="ECO:0000256" key="4">
    <source>
        <dbReference type="ARBA" id="ARBA00023002"/>
    </source>
</evidence>